<dbReference type="InterPro" id="IPR036872">
    <property type="entry name" value="CH_dom_sf"/>
</dbReference>
<dbReference type="Proteomes" id="UP001515480">
    <property type="component" value="Unassembled WGS sequence"/>
</dbReference>
<dbReference type="InterPro" id="IPR003096">
    <property type="entry name" value="SM22_calponin"/>
</dbReference>
<feature type="compositionally biased region" description="Polar residues" evidence="1">
    <location>
        <begin position="250"/>
        <end position="260"/>
    </location>
</feature>
<evidence type="ECO:0000256" key="1">
    <source>
        <dbReference type="SAM" id="MobiDB-lite"/>
    </source>
</evidence>
<proteinExistence type="predicted"/>
<feature type="compositionally biased region" description="Polar residues" evidence="1">
    <location>
        <begin position="191"/>
        <end position="207"/>
    </location>
</feature>
<dbReference type="GO" id="GO:0007015">
    <property type="term" value="P:actin filament organization"/>
    <property type="evidence" value="ECO:0007669"/>
    <property type="project" value="TreeGrafter"/>
</dbReference>
<dbReference type="InterPro" id="IPR050606">
    <property type="entry name" value="Calponin-like"/>
</dbReference>
<feature type="compositionally biased region" description="Basic and acidic residues" evidence="1">
    <location>
        <begin position="282"/>
        <end position="302"/>
    </location>
</feature>
<feature type="compositionally biased region" description="Polar residues" evidence="1">
    <location>
        <begin position="222"/>
        <end position="242"/>
    </location>
</feature>
<dbReference type="SUPFAM" id="SSF47576">
    <property type="entry name" value="Calponin-homology domain, CH-domain"/>
    <property type="match status" value="1"/>
</dbReference>
<dbReference type="PROSITE" id="PS50021">
    <property type="entry name" value="CH"/>
    <property type="match status" value="1"/>
</dbReference>
<accession>A0AB34J3Y3</accession>
<dbReference type="Pfam" id="PF00307">
    <property type="entry name" value="CH"/>
    <property type="match status" value="1"/>
</dbReference>
<dbReference type="EMBL" id="JBGBPQ010000013">
    <property type="protein sequence ID" value="KAL1512398.1"/>
    <property type="molecule type" value="Genomic_DNA"/>
</dbReference>
<feature type="region of interest" description="Disordered" evidence="1">
    <location>
        <begin position="504"/>
        <end position="524"/>
    </location>
</feature>
<sequence length="524" mass="53658">MEGDLKRAIDAALSARDGAGGGGGARDELLAEVARARGKLAAQDELLRSREMELDELRAVNDGLRMKASRVEKLEARLAAASAAGGGAMEHAAATPAALYYAAPPSPQSSATNPSALPPHTTPLPAAQPSTPLPAARPPNSTPTLSTTPSHSNLPSTNPSHSTLPSAQSSHSTPVHSTHPSLSTPGPATHPSHSTLPAPQPSQSTPGHSAHPSHATLPSPHPSYSTLPSLSAPTPTAGSTQPLIHAAAPSTPSHQPSETNLPLAATSDAPPPFERGGSARPSGEESGRDSSRRSSAAGHHEAPLGGAEGAGAPLESTPVKLPAPLEETPLAGMRSSARATEVHKMGAIEEAVEWVAVVTGAPPPDVARGGRPAFQAWLKSGELLCELVNCIRPGSVKKIATSAMPFKQMENIGSYIEACAAIGVPSQDLFMTVDLFEGKNLDAIVRNIHSLGRVAQTVSTFNGPHLGAKLATKHARNFTEEQLILARATPARWTNLGRTIDVKDAHGRTSAASPHGAGAGSGAS</sequence>
<dbReference type="PANTHER" id="PTHR47385">
    <property type="entry name" value="CALPONIN"/>
    <property type="match status" value="1"/>
</dbReference>
<comment type="caution">
    <text evidence="3">The sequence shown here is derived from an EMBL/GenBank/DDBJ whole genome shotgun (WGS) entry which is preliminary data.</text>
</comment>
<feature type="domain" description="Calponin-homology (CH)" evidence="2">
    <location>
        <begin position="345"/>
        <end position="456"/>
    </location>
</feature>
<gene>
    <name evidence="3" type="ORF">AB1Y20_005655</name>
</gene>
<feature type="region of interest" description="Disordered" evidence="1">
    <location>
        <begin position="104"/>
        <end position="320"/>
    </location>
</feature>
<evidence type="ECO:0000313" key="3">
    <source>
        <dbReference type="EMBL" id="KAL1512398.1"/>
    </source>
</evidence>
<dbReference type="PANTHER" id="PTHR47385:SF14">
    <property type="entry name" value="TRANSGELIN"/>
    <property type="match status" value="1"/>
</dbReference>
<dbReference type="InterPro" id="IPR001715">
    <property type="entry name" value="CH_dom"/>
</dbReference>
<dbReference type="Gene3D" id="1.10.418.10">
    <property type="entry name" value="Calponin-like domain"/>
    <property type="match status" value="1"/>
</dbReference>
<dbReference type="AlphaFoldDB" id="A0AB34J3Y3"/>
<feature type="compositionally biased region" description="Low complexity" evidence="1">
    <location>
        <begin position="142"/>
        <end position="185"/>
    </location>
</feature>
<dbReference type="SMART" id="SM00033">
    <property type="entry name" value="CH"/>
    <property type="match status" value="1"/>
</dbReference>
<evidence type="ECO:0000259" key="2">
    <source>
        <dbReference type="PROSITE" id="PS50021"/>
    </source>
</evidence>
<protein>
    <recommendedName>
        <fullName evidence="2">Calponin-homology (CH) domain-containing protein</fullName>
    </recommendedName>
</protein>
<reference evidence="3 4" key="1">
    <citation type="journal article" date="2024" name="Science">
        <title>Giant polyketide synthase enzymes in the biosynthesis of giant marine polyether toxins.</title>
        <authorList>
            <person name="Fallon T.R."/>
            <person name="Shende V.V."/>
            <person name="Wierzbicki I.H."/>
            <person name="Pendleton A.L."/>
            <person name="Watervoot N.F."/>
            <person name="Auber R.P."/>
            <person name="Gonzalez D.J."/>
            <person name="Wisecaver J.H."/>
            <person name="Moore B.S."/>
        </authorList>
    </citation>
    <scope>NUCLEOTIDE SEQUENCE [LARGE SCALE GENOMIC DNA]</scope>
    <source>
        <strain evidence="3 4">12B1</strain>
    </source>
</reference>
<dbReference type="GO" id="GO:0051015">
    <property type="term" value="F:actin filament binding"/>
    <property type="evidence" value="ECO:0007669"/>
    <property type="project" value="TreeGrafter"/>
</dbReference>
<feature type="compositionally biased region" description="Low complexity" evidence="1">
    <location>
        <begin position="104"/>
        <end position="115"/>
    </location>
</feature>
<dbReference type="GO" id="GO:0015629">
    <property type="term" value="C:actin cytoskeleton"/>
    <property type="evidence" value="ECO:0007669"/>
    <property type="project" value="TreeGrafter"/>
</dbReference>
<name>A0AB34J3Y3_PRYPA</name>
<organism evidence="3 4">
    <name type="scientific">Prymnesium parvum</name>
    <name type="common">Toxic golden alga</name>
    <dbReference type="NCBI Taxonomy" id="97485"/>
    <lineage>
        <taxon>Eukaryota</taxon>
        <taxon>Haptista</taxon>
        <taxon>Haptophyta</taxon>
        <taxon>Prymnesiophyceae</taxon>
        <taxon>Prymnesiales</taxon>
        <taxon>Prymnesiaceae</taxon>
        <taxon>Prymnesium</taxon>
    </lineage>
</organism>
<dbReference type="PRINTS" id="PR00888">
    <property type="entry name" value="SM22CALPONIN"/>
</dbReference>
<keyword evidence="4" id="KW-1185">Reference proteome</keyword>
<feature type="compositionally biased region" description="Pro residues" evidence="1">
    <location>
        <begin position="131"/>
        <end position="141"/>
    </location>
</feature>
<evidence type="ECO:0000313" key="4">
    <source>
        <dbReference type="Proteomes" id="UP001515480"/>
    </source>
</evidence>